<feature type="region of interest" description="Disordered" evidence="2">
    <location>
        <begin position="180"/>
        <end position="216"/>
    </location>
</feature>
<accession>A0A8C4JP13</accession>
<protein>
    <recommendedName>
        <fullName evidence="3">FHF complex subunit HOOK-interacting protein C-terminal domain-containing protein</fullName>
    </recommendedName>
</protein>
<organism evidence="4 5">
    <name type="scientific">Dromaius novaehollandiae</name>
    <name type="common">Emu</name>
    <dbReference type="NCBI Taxonomy" id="8790"/>
    <lineage>
        <taxon>Eukaryota</taxon>
        <taxon>Metazoa</taxon>
        <taxon>Chordata</taxon>
        <taxon>Craniata</taxon>
        <taxon>Vertebrata</taxon>
        <taxon>Euteleostomi</taxon>
        <taxon>Archelosauria</taxon>
        <taxon>Archosauria</taxon>
        <taxon>Dinosauria</taxon>
        <taxon>Saurischia</taxon>
        <taxon>Theropoda</taxon>
        <taxon>Coelurosauria</taxon>
        <taxon>Aves</taxon>
        <taxon>Palaeognathae</taxon>
        <taxon>Casuariiformes</taxon>
        <taxon>Dromaiidae</taxon>
        <taxon>Dromaius</taxon>
    </lineage>
</organism>
<sequence length="712" mass="77723">MVSGEEREPSVDLLEAFTEHWKGITGYYLEATDESTPAKETDIPWRLKQMLDILVYEEKQRPAGEAGPCLEYLLQHKVLETLSTLGKAEYPPGMRQQVLLFFSRVLGQVQHPLLHYLNVHRPVQKLLQLGSDALGSSTEKEEVQFAAVLCAKIKQDPALLPHILEGKSLLNGKRAAELPACPEGEGGEHPQGAAAGVPPAGKAGSSHAAEPSSPRRDDNLITALVGLCKSQKSRVALKARENLLLLVGLAQEPAAARLLQRSALCQRAAEHLCELYGAVPAAADPADILALDRASWRSQGEAGGDGAFPGKESLAAFFGWLDYLDELARDAHPIVADAVTEAVCEKLFRGILQPQLLQMSELAILRATAMLTGTVRQLRAPALLRGLVLFLLGPERQPEAPGACAHLLRAQLIERCDHLSDEISLASLRLFDELLRAPHEHVLHSLALRNLEARGYAQRGPDERGGPEPDLDEDAPELEEDPYFTDGFPDCGLQPSEKPPLAGASRSAGQGHTNEVVSSFLCLVPEEAKTSSCVEEAGYDTYVHDALGMVQACRATAAPWGWPPAPRPLDACRPEAAFYEGRFLEVLFARMARILDQPYSLNLQVTSVLSRLAAFPHPHLHEYLLDPYLNLAPGCRSLFSVLVRVIGDLMQRIQRVPQFRAKLLLVRRQLMGLVPGEQIEHATLFKGVVVLEEFCKELAAIALVKVPPEGPA</sequence>
<reference evidence="4" key="2">
    <citation type="submission" date="2025-09" db="UniProtKB">
        <authorList>
            <consortium name="Ensembl"/>
        </authorList>
    </citation>
    <scope>IDENTIFICATION</scope>
</reference>
<dbReference type="Pfam" id="PF19311">
    <property type="entry name" value="KELAA"/>
    <property type="match status" value="1"/>
</dbReference>
<dbReference type="Proteomes" id="UP000694423">
    <property type="component" value="Unplaced"/>
</dbReference>
<comment type="similarity">
    <text evidence="1">Belongs to the FHIP family.</text>
</comment>
<gene>
    <name evidence="4" type="primary">FHIP2B</name>
</gene>
<evidence type="ECO:0000256" key="1">
    <source>
        <dbReference type="ARBA" id="ARBA00024336"/>
    </source>
</evidence>
<dbReference type="PANTHER" id="PTHR21705">
    <property type="entry name" value="RAI16 PROTEIN-RELATED"/>
    <property type="match status" value="1"/>
</dbReference>
<dbReference type="Ensembl" id="ENSDNVT00000013574.1">
    <property type="protein sequence ID" value="ENSDNVP00000011259.1"/>
    <property type="gene ID" value="ENSDNVG00000007953.1"/>
</dbReference>
<feature type="domain" description="FHF complex subunit HOOK-interacting protein C-terminal" evidence="3">
    <location>
        <begin position="580"/>
        <end position="672"/>
    </location>
</feature>
<dbReference type="Pfam" id="PF19314">
    <property type="entry name" value="DUF5917"/>
    <property type="match status" value="1"/>
</dbReference>
<dbReference type="InterPro" id="IPR045669">
    <property type="entry name" value="FHIP_C"/>
</dbReference>
<dbReference type="AlphaFoldDB" id="A0A8C4JP13"/>
<evidence type="ECO:0000313" key="5">
    <source>
        <dbReference type="Proteomes" id="UP000694423"/>
    </source>
</evidence>
<dbReference type="Pfam" id="PF10257">
    <property type="entry name" value="RAI16-like"/>
    <property type="match status" value="1"/>
</dbReference>
<feature type="region of interest" description="Disordered" evidence="2">
    <location>
        <begin position="457"/>
        <end position="510"/>
    </location>
</feature>
<evidence type="ECO:0000256" key="2">
    <source>
        <dbReference type="SAM" id="MobiDB-lite"/>
    </source>
</evidence>
<evidence type="ECO:0000313" key="4">
    <source>
        <dbReference type="Ensembl" id="ENSDNVP00000011259.1"/>
    </source>
</evidence>
<evidence type="ECO:0000259" key="3">
    <source>
        <dbReference type="Pfam" id="PF19314"/>
    </source>
</evidence>
<keyword evidence="5" id="KW-1185">Reference proteome</keyword>
<reference evidence="4" key="1">
    <citation type="submission" date="2025-08" db="UniProtKB">
        <authorList>
            <consortium name="Ensembl"/>
        </authorList>
    </citation>
    <scope>IDENTIFICATION</scope>
</reference>
<feature type="compositionally biased region" description="Acidic residues" evidence="2">
    <location>
        <begin position="469"/>
        <end position="483"/>
    </location>
</feature>
<dbReference type="InterPro" id="IPR019384">
    <property type="entry name" value="FHIP"/>
</dbReference>
<dbReference type="PANTHER" id="PTHR21705:SF9">
    <property type="entry name" value="FHF COMPLEX SUBUNIT HOOK-INTERACTING PROTEIN 2B"/>
    <property type="match status" value="1"/>
</dbReference>
<name>A0A8C4JP13_DRONO</name>
<proteinExistence type="inferred from homology"/>
<feature type="compositionally biased region" description="Low complexity" evidence="2">
    <location>
        <begin position="190"/>
        <end position="204"/>
    </location>
</feature>
<dbReference type="InterPro" id="IPR045668">
    <property type="entry name" value="FHIP_KELAA_motif"/>
</dbReference>